<reference evidence="1" key="1">
    <citation type="submission" date="2024-09" db="EMBL/GenBank/DDBJ databases">
        <title>Black Yeasts Isolated from many extreme environments.</title>
        <authorList>
            <person name="Coleine C."/>
            <person name="Stajich J.E."/>
            <person name="Selbmann L."/>
        </authorList>
    </citation>
    <scope>NUCLEOTIDE SEQUENCE</scope>
    <source>
        <strain evidence="1">CCFEE 5737</strain>
    </source>
</reference>
<accession>A0ACC3D420</accession>
<protein>
    <submittedName>
        <fullName evidence="1">Uncharacterized protein</fullName>
    </submittedName>
</protein>
<comment type="caution">
    <text evidence="1">The sequence shown here is derived from an EMBL/GenBank/DDBJ whole genome shotgun (WGS) entry which is preliminary data.</text>
</comment>
<dbReference type="Proteomes" id="UP001186974">
    <property type="component" value="Unassembled WGS sequence"/>
</dbReference>
<keyword evidence="2" id="KW-1185">Reference proteome</keyword>
<gene>
    <name evidence="1" type="ORF">LTS18_005952</name>
</gene>
<sequence length="235" mass="27132">MSQSFEESAPQPYPDFDLSAYDELEGLPAAELGVEKLRHLLLYCLLVDYKLETVAFPRSDWCHFMRLAAIERQYLHTNNLIQAIDKDIKPIEKRDDYYDAHVYRPASALGVPHCVARTAIRLFALTLGINGQHYSYLDRYMLGHPRCLATKLCYDRDYSIHIVAKDSPYTAKMKEANQTYADKWFTGLVDPYQYELSARGEAYWKKYPGSLSRAVTWIESPTHSMTGLWVAAIRF</sequence>
<dbReference type="EMBL" id="JAWDJW010007769">
    <property type="protein sequence ID" value="KAK3061548.1"/>
    <property type="molecule type" value="Genomic_DNA"/>
</dbReference>
<organism evidence="1 2">
    <name type="scientific">Coniosporium uncinatum</name>
    <dbReference type="NCBI Taxonomy" id="93489"/>
    <lineage>
        <taxon>Eukaryota</taxon>
        <taxon>Fungi</taxon>
        <taxon>Dikarya</taxon>
        <taxon>Ascomycota</taxon>
        <taxon>Pezizomycotina</taxon>
        <taxon>Dothideomycetes</taxon>
        <taxon>Dothideomycetes incertae sedis</taxon>
        <taxon>Coniosporium</taxon>
    </lineage>
</organism>
<evidence type="ECO:0000313" key="1">
    <source>
        <dbReference type="EMBL" id="KAK3061548.1"/>
    </source>
</evidence>
<evidence type="ECO:0000313" key="2">
    <source>
        <dbReference type="Proteomes" id="UP001186974"/>
    </source>
</evidence>
<proteinExistence type="predicted"/>
<name>A0ACC3D420_9PEZI</name>